<dbReference type="HOGENOM" id="CLU_1086491_0_0_1"/>
<dbReference type="PANTHER" id="PTHR10622">
    <property type="entry name" value="HET DOMAIN-CONTAINING PROTEIN"/>
    <property type="match status" value="1"/>
</dbReference>
<evidence type="ECO:0000259" key="2">
    <source>
        <dbReference type="Pfam" id="PF26640"/>
    </source>
</evidence>
<dbReference type="OrthoDB" id="3787959at2759"/>
<reference evidence="3 4" key="1">
    <citation type="submission" date="2014-04" db="EMBL/GenBank/DDBJ databases">
        <authorList>
            <consortium name="DOE Joint Genome Institute"/>
            <person name="Kuo A."/>
            <person name="Kohler A."/>
            <person name="Nagy L.G."/>
            <person name="Floudas D."/>
            <person name="Copeland A."/>
            <person name="Barry K.W."/>
            <person name="Cichocki N."/>
            <person name="Veneault-Fourrey C."/>
            <person name="LaButti K."/>
            <person name="Lindquist E.A."/>
            <person name="Lipzen A."/>
            <person name="Lundell T."/>
            <person name="Morin E."/>
            <person name="Murat C."/>
            <person name="Sun H."/>
            <person name="Tunlid A."/>
            <person name="Henrissat B."/>
            <person name="Grigoriev I.V."/>
            <person name="Hibbett D.S."/>
            <person name="Martin F."/>
            <person name="Nordberg H.P."/>
            <person name="Cantor M.N."/>
            <person name="Hua S.X."/>
        </authorList>
    </citation>
    <scope>NUCLEOTIDE SEQUENCE [LARGE SCALE GENOMIC DNA]</scope>
    <source>
        <strain evidence="3 4">Foug A</strain>
    </source>
</reference>
<feature type="signal peptide" evidence="1">
    <location>
        <begin position="1"/>
        <end position="19"/>
    </location>
</feature>
<dbReference type="PANTHER" id="PTHR10622:SF12">
    <property type="entry name" value="HET DOMAIN-CONTAINING PROTEIN"/>
    <property type="match status" value="1"/>
</dbReference>
<dbReference type="InterPro" id="IPR058525">
    <property type="entry name" value="DUF8212"/>
</dbReference>
<accession>A0A0C3DI81</accession>
<protein>
    <recommendedName>
        <fullName evidence="2">DUF8212 domain-containing protein</fullName>
    </recommendedName>
</protein>
<gene>
    <name evidence="3" type="ORF">SCLCIDRAFT_288873</name>
</gene>
<feature type="chain" id="PRO_5002163285" description="DUF8212 domain-containing protein" evidence="1">
    <location>
        <begin position="20"/>
        <end position="256"/>
    </location>
</feature>
<evidence type="ECO:0000313" key="4">
    <source>
        <dbReference type="Proteomes" id="UP000053989"/>
    </source>
</evidence>
<dbReference type="Proteomes" id="UP000053989">
    <property type="component" value="Unassembled WGS sequence"/>
</dbReference>
<dbReference type="AlphaFoldDB" id="A0A0C3DI81"/>
<keyword evidence="4" id="KW-1185">Reference proteome</keyword>
<sequence length="256" mass="28778">MHTSTTSTTLLFPLNATMADLTSSMVGQSGSRVAGLCRIVAPNIVHFLNQKWEFIGDKKSLATALQNITLIPTDILVDGISSRRPSVAQIMSWTADRKTTREEDQAYSLLGLLGVHMPMLCGEGKNAFRRLQEEIIRRFNDQSIFAWGHTWRSGWSNSLLADYPSCFRDCYNVVKMEPGDFMDTLRNDVPADELLKMPDNRLRTFSITNAGIEIWLPLARCSGSTSLFRAKLACRSESWTPVTIFLFHLQRVSSLP</sequence>
<keyword evidence="1" id="KW-0732">Signal</keyword>
<name>A0A0C3DI81_9AGAM</name>
<reference evidence="4" key="2">
    <citation type="submission" date="2015-01" db="EMBL/GenBank/DDBJ databases">
        <title>Evolutionary Origins and Diversification of the Mycorrhizal Mutualists.</title>
        <authorList>
            <consortium name="DOE Joint Genome Institute"/>
            <consortium name="Mycorrhizal Genomics Consortium"/>
            <person name="Kohler A."/>
            <person name="Kuo A."/>
            <person name="Nagy L.G."/>
            <person name="Floudas D."/>
            <person name="Copeland A."/>
            <person name="Barry K.W."/>
            <person name="Cichocki N."/>
            <person name="Veneault-Fourrey C."/>
            <person name="LaButti K."/>
            <person name="Lindquist E.A."/>
            <person name="Lipzen A."/>
            <person name="Lundell T."/>
            <person name="Morin E."/>
            <person name="Murat C."/>
            <person name="Riley R."/>
            <person name="Ohm R."/>
            <person name="Sun H."/>
            <person name="Tunlid A."/>
            <person name="Henrissat B."/>
            <person name="Grigoriev I.V."/>
            <person name="Hibbett D.S."/>
            <person name="Martin F."/>
        </authorList>
    </citation>
    <scope>NUCLEOTIDE SEQUENCE [LARGE SCALE GENOMIC DNA]</scope>
    <source>
        <strain evidence="4">Foug A</strain>
    </source>
</reference>
<dbReference type="EMBL" id="KN822128">
    <property type="protein sequence ID" value="KIM55771.1"/>
    <property type="molecule type" value="Genomic_DNA"/>
</dbReference>
<dbReference type="InParanoid" id="A0A0C3DI81"/>
<feature type="domain" description="DUF8212" evidence="2">
    <location>
        <begin position="126"/>
        <end position="218"/>
    </location>
</feature>
<dbReference type="Pfam" id="PF26640">
    <property type="entry name" value="DUF8212"/>
    <property type="match status" value="1"/>
</dbReference>
<organism evidence="3 4">
    <name type="scientific">Scleroderma citrinum Foug A</name>
    <dbReference type="NCBI Taxonomy" id="1036808"/>
    <lineage>
        <taxon>Eukaryota</taxon>
        <taxon>Fungi</taxon>
        <taxon>Dikarya</taxon>
        <taxon>Basidiomycota</taxon>
        <taxon>Agaricomycotina</taxon>
        <taxon>Agaricomycetes</taxon>
        <taxon>Agaricomycetidae</taxon>
        <taxon>Boletales</taxon>
        <taxon>Sclerodermatineae</taxon>
        <taxon>Sclerodermataceae</taxon>
        <taxon>Scleroderma</taxon>
    </lineage>
</organism>
<evidence type="ECO:0000256" key="1">
    <source>
        <dbReference type="SAM" id="SignalP"/>
    </source>
</evidence>
<dbReference type="STRING" id="1036808.A0A0C3DI81"/>
<evidence type="ECO:0000313" key="3">
    <source>
        <dbReference type="EMBL" id="KIM55771.1"/>
    </source>
</evidence>
<proteinExistence type="predicted"/>